<dbReference type="RefSeq" id="WP_191814970.1">
    <property type="nucleotide sequence ID" value="NZ_JACSPV010000038.1"/>
</dbReference>
<organism evidence="3 4">
    <name type="scientific">Bacillus norwichensis</name>
    <dbReference type="NCBI Taxonomy" id="2762217"/>
    <lineage>
        <taxon>Bacteria</taxon>
        <taxon>Bacillati</taxon>
        <taxon>Bacillota</taxon>
        <taxon>Bacilli</taxon>
        <taxon>Bacillales</taxon>
        <taxon>Bacillaceae</taxon>
        <taxon>Bacillus</taxon>
    </lineage>
</organism>
<proteinExistence type="inferred from homology"/>
<dbReference type="Gene3D" id="3.40.50.1820">
    <property type="entry name" value="alpha/beta hydrolase"/>
    <property type="match status" value="1"/>
</dbReference>
<evidence type="ECO:0000313" key="3">
    <source>
        <dbReference type="EMBL" id="MBD8006809.1"/>
    </source>
</evidence>
<protein>
    <submittedName>
        <fullName evidence="3">Alpha/beta hydrolase</fullName>
    </submittedName>
</protein>
<keyword evidence="4" id="KW-1185">Reference proteome</keyword>
<keyword evidence="2 3" id="KW-0378">Hydrolase</keyword>
<dbReference type="GO" id="GO:0016787">
    <property type="term" value="F:hydrolase activity"/>
    <property type="evidence" value="ECO:0007669"/>
    <property type="project" value="UniProtKB-KW"/>
</dbReference>
<dbReference type="PANTHER" id="PTHR40841:SF2">
    <property type="entry name" value="SIDEROPHORE-DEGRADING ESTERASE (EUROFUNG)"/>
    <property type="match status" value="1"/>
</dbReference>
<accession>A0ABR8VPW3</accession>
<dbReference type="Proteomes" id="UP000648182">
    <property type="component" value="Unassembled WGS sequence"/>
</dbReference>
<dbReference type="EMBL" id="JACSPV010000038">
    <property type="protein sequence ID" value="MBD8006809.1"/>
    <property type="molecule type" value="Genomic_DNA"/>
</dbReference>
<evidence type="ECO:0000256" key="2">
    <source>
        <dbReference type="ARBA" id="ARBA00022801"/>
    </source>
</evidence>
<evidence type="ECO:0000313" key="4">
    <source>
        <dbReference type="Proteomes" id="UP000648182"/>
    </source>
</evidence>
<dbReference type="Pfam" id="PF00756">
    <property type="entry name" value="Esterase"/>
    <property type="match status" value="1"/>
</dbReference>
<reference evidence="3 4" key="1">
    <citation type="submission" date="2020-08" db="EMBL/GenBank/DDBJ databases">
        <title>A Genomic Blueprint of the Chicken Gut Microbiome.</title>
        <authorList>
            <person name="Gilroy R."/>
            <person name="Ravi A."/>
            <person name="Getino M."/>
            <person name="Pursley I."/>
            <person name="Horton D.L."/>
            <person name="Alikhan N.-F."/>
            <person name="Baker D."/>
            <person name="Gharbi K."/>
            <person name="Hall N."/>
            <person name="Watson M."/>
            <person name="Adriaenssens E.M."/>
            <person name="Foster-Nyarko E."/>
            <person name="Jarju S."/>
            <person name="Secka A."/>
            <person name="Antonio M."/>
            <person name="Oren A."/>
            <person name="Chaudhuri R."/>
            <person name="La Ragione R.M."/>
            <person name="Hildebrand F."/>
            <person name="Pallen M.J."/>
        </authorList>
    </citation>
    <scope>NUCLEOTIDE SEQUENCE [LARGE SCALE GENOMIC DNA]</scope>
    <source>
        <strain evidence="3 4">Sa1BUA2</strain>
    </source>
</reference>
<sequence>MSYTYVMKTMRHPLSQSAYRITLAIPKEKAPKEGYPVLYVLDGNAYGELFEQVVTLQSRRPERTGVSPSVIVSIGYNEEDVFPPLRVYDFTPKSETLSLPELPSGKPWPISGGAEFFLDLLKEVKEMVRRNDVNEKQQLIFGHSLGGLFLVQTLVKEPQLFSHYYICSPSLWWNQEQVLQEALRISQLECAIFIAAEQEQKHQMYENARCLFQHLDSFPLVSAQFYTSPDENHMSIVPTTISQALRFLMNSHQAEEHL</sequence>
<name>A0ABR8VPW3_9BACI</name>
<dbReference type="InterPro" id="IPR029058">
    <property type="entry name" value="AB_hydrolase_fold"/>
</dbReference>
<dbReference type="PANTHER" id="PTHR40841">
    <property type="entry name" value="SIDEROPHORE TRIACETYLFUSARININE C ESTERASE"/>
    <property type="match status" value="1"/>
</dbReference>
<evidence type="ECO:0000256" key="1">
    <source>
        <dbReference type="ARBA" id="ARBA00005622"/>
    </source>
</evidence>
<gene>
    <name evidence="3" type="ORF">H9631_17195</name>
</gene>
<dbReference type="InterPro" id="IPR000801">
    <property type="entry name" value="Esterase-like"/>
</dbReference>
<comment type="caution">
    <text evidence="3">The sequence shown here is derived from an EMBL/GenBank/DDBJ whole genome shotgun (WGS) entry which is preliminary data.</text>
</comment>
<dbReference type="SUPFAM" id="SSF53474">
    <property type="entry name" value="alpha/beta-Hydrolases"/>
    <property type="match status" value="1"/>
</dbReference>
<comment type="similarity">
    <text evidence="1">Belongs to the esterase D family.</text>
</comment>
<dbReference type="InterPro" id="IPR052558">
    <property type="entry name" value="Siderophore_Hydrolase_D"/>
</dbReference>